<dbReference type="PANTHER" id="PTHR36573:SF1">
    <property type="entry name" value="INTERMEMBRANE PHOSPHOLIPID TRANSPORT SYSTEM BINDING PROTEIN MLAC"/>
    <property type="match status" value="1"/>
</dbReference>
<dbReference type="PATRIC" id="fig|1365257.3.peg.621"/>
<dbReference type="Pfam" id="PF05494">
    <property type="entry name" value="MlaC"/>
    <property type="match status" value="1"/>
</dbReference>
<dbReference type="EMBL" id="AUXX01000005">
    <property type="protein sequence ID" value="KZN69178.1"/>
    <property type="molecule type" value="Genomic_DNA"/>
</dbReference>
<comment type="caution">
    <text evidence="2">The sequence shown here is derived from an EMBL/GenBank/DDBJ whole genome shotgun (WGS) entry which is preliminary data.</text>
</comment>
<evidence type="ECO:0000313" key="2">
    <source>
        <dbReference type="EMBL" id="KZN69178.1"/>
    </source>
</evidence>
<dbReference type="PANTHER" id="PTHR36573">
    <property type="entry name" value="INTERMEMBRANE PHOSPHOLIPID TRANSPORT SYSTEM BINDING PROTEIN MLAC"/>
    <property type="match status" value="1"/>
</dbReference>
<dbReference type="Proteomes" id="UP000076661">
    <property type="component" value="Unassembled WGS sequence"/>
</dbReference>
<organism evidence="2 3">
    <name type="scientific">Pseudoalteromonas luteoviolacea S4060-1</name>
    <dbReference type="NCBI Taxonomy" id="1365257"/>
    <lineage>
        <taxon>Bacteria</taxon>
        <taxon>Pseudomonadati</taxon>
        <taxon>Pseudomonadota</taxon>
        <taxon>Gammaproteobacteria</taxon>
        <taxon>Alteromonadales</taxon>
        <taxon>Pseudoalteromonadaceae</taxon>
        <taxon>Pseudoalteromonas</taxon>
    </lineage>
</organism>
<accession>A0A167NYZ3</accession>
<name>A0A167NYZ3_9GAMM</name>
<dbReference type="InterPro" id="IPR042245">
    <property type="entry name" value="Tgt2/MlaC_sf"/>
</dbReference>
<reference evidence="2 3" key="1">
    <citation type="submission" date="2013-07" db="EMBL/GenBank/DDBJ databases">
        <title>Comparative Genomic and Metabolomic Analysis of Twelve Strains of Pseudoalteromonas luteoviolacea.</title>
        <authorList>
            <person name="Vynne N.G."/>
            <person name="Mansson M."/>
            <person name="Gram L."/>
        </authorList>
    </citation>
    <scope>NUCLEOTIDE SEQUENCE [LARGE SCALE GENOMIC DNA]</scope>
    <source>
        <strain evidence="2 3">S4060-1</strain>
    </source>
</reference>
<dbReference type="RefSeq" id="WP_063379942.1">
    <property type="nucleotide sequence ID" value="NZ_AUXX01000005.1"/>
</dbReference>
<evidence type="ECO:0000256" key="1">
    <source>
        <dbReference type="SAM" id="SignalP"/>
    </source>
</evidence>
<proteinExistence type="predicted"/>
<gene>
    <name evidence="2" type="ORF">N478_11135</name>
</gene>
<evidence type="ECO:0000313" key="3">
    <source>
        <dbReference type="Proteomes" id="UP000076661"/>
    </source>
</evidence>
<keyword evidence="1" id="KW-0732">Signal</keyword>
<evidence type="ECO:0008006" key="4">
    <source>
        <dbReference type="Google" id="ProtNLM"/>
    </source>
</evidence>
<feature type="chain" id="PRO_5007890882" description="ABC transporter ATP-binding protein" evidence="1">
    <location>
        <begin position="24"/>
        <end position="212"/>
    </location>
</feature>
<feature type="signal peptide" evidence="1">
    <location>
        <begin position="1"/>
        <end position="23"/>
    </location>
</feature>
<dbReference type="AlphaFoldDB" id="A0A167NYZ3"/>
<dbReference type="InterPro" id="IPR008869">
    <property type="entry name" value="MlaC/ttg2D"/>
</dbReference>
<protein>
    <recommendedName>
        <fullName evidence="4">ABC transporter ATP-binding protein</fullName>
    </recommendedName>
</protein>
<dbReference type="Gene3D" id="3.10.450.710">
    <property type="entry name" value="Tgt2/MlaC"/>
    <property type="match status" value="1"/>
</dbReference>
<sequence>MKNQFTIIVLLLLSLVTNTKVLAQSGYDASAQAQFSVLAQKLSTQLVNGIESLNSAPEVEREELAQHIVSSELSPHLDLRFSSLKMLGKHVRHLDQQQMAEFTRLIENQLIKMYAKVLIEYQNSEIALHTLQTNQGRKFAEAAIQINRASQSDAQLILKFRQSESGQWRIYDVVSRQVSQLSVKRESLVLKISEVGFEQLNQELRLKKQNQF</sequence>